<evidence type="ECO:0000313" key="3">
    <source>
        <dbReference type="Proteomes" id="UP000318590"/>
    </source>
</evidence>
<organism evidence="2 3">
    <name type="scientific">Palleronia caenipelagi</name>
    <dbReference type="NCBI Taxonomy" id="2489174"/>
    <lineage>
        <taxon>Bacteria</taxon>
        <taxon>Pseudomonadati</taxon>
        <taxon>Pseudomonadota</taxon>
        <taxon>Alphaproteobacteria</taxon>
        <taxon>Rhodobacterales</taxon>
        <taxon>Roseobacteraceae</taxon>
        <taxon>Palleronia</taxon>
    </lineage>
</organism>
<protein>
    <submittedName>
        <fullName evidence="2">SlyX family protein</fullName>
    </submittedName>
</protein>
<dbReference type="InterPro" id="IPR007236">
    <property type="entry name" value="SlyX"/>
</dbReference>
<accession>A0A547QB21</accession>
<feature type="coiled-coil region" evidence="1">
    <location>
        <begin position="3"/>
        <end position="44"/>
    </location>
</feature>
<dbReference type="Pfam" id="PF04102">
    <property type="entry name" value="SlyX"/>
    <property type="match status" value="1"/>
</dbReference>
<gene>
    <name evidence="2" type="ORF">FEV53_00820</name>
</gene>
<dbReference type="Proteomes" id="UP000318590">
    <property type="component" value="Unassembled WGS sequence"/>
</dbReference>
<proteinExistence type="predicted"/>
<keyword evidence="1" id="KW-0175">Coiled coil</keyword>
<keyword evidence="3" id="KW-1185">Reference proteome</keyword>
<evidence type="ECO:0000256" key="1">
    <source>
        <dbReference type="SAM" id="Coils"/>
    </source>
</evidence>
<dbReference type="AlphaFoldDB" id="A0A547QB21"/>
<dbReference type="RefSeq" id="WP_142832913.1">
    <property type="nucleotide sequence ID" value="NZ_VFSV01000001.1"/>
</dbReference>
<comment type="caution">
    <text evidence="2">The sequence shown here is derived from an EMBL/GenBank/DDBJ whole genome shotgun (WGS) entry which is preliminary data.</text>
</comment>
<evidence type="ECO:0000313" key="2">
    <source>
        <dbReference type="EMBL" id="TRD23591.1"/>
    </source>
</evidence>
<name>A0A547QB21_9RHOB</name>
<dbReference type="EMBL" id="VFSV01000001">
    <property type="protein sequence ID" value="TRD23591.1"/>
    <property type="molecule type" value="Genomic_DNA"/>
</dbReference>
<sequence length="66" mass="7437">MQTDELEEKLAHLIRANDELSDVVADQAARIARLEAQITLLLDRERGREAEATGGVFLGDERPPHW</sequence>
<dbReference type="OrthoDB" id="285836at2"/>
<reference evidence="2 3" key="1">
    <citation type="submission" date="2019-06" db="EMBL/GenBank/DDBJ databases">
        <title>Paenimaribius caenipelagi gen. nov., sp. nov., isolated from a tidal flat.</title>
        <authorList>
            <person name="Yoon J.-H."/>
        </authorList>
    </citation>
    <scope>NUCLEOTIDE SEQUENCE [LARGE SCALE GENOMIC DNA]</scope>
    <source>
        <strain evidence="2 3">JBTF-M29</strain>
    </source>
</reference>